<dbReference type="InterPro" id="IPR049142">
    <property type="entry name" value="MS_channel_1st"/>
</dbReference>
<name>A0A094XJF5_ALKAL</name>
<feature type="domain" description="Mechanosensitive ion channel MscS C-terminal" evidence="9">
    <location>
        <begin position="260"/>
        <end position="345"/>
    </location>
</feature>
<dbReference type="SUPFAM" id="SSF82861">
    <property type="entry name" value="Mechanosensitive channel protein MscS (YggB), transmembrane region"/>
    <property type="match status" value="1"/>
</dbReference>
<protein>
    <submittedName>
        <fullName evidence="11">Mechanosensitive ion channel protein</fullName>
    </submittedName>
</protein>
<evidence type="ECO:0000256" key="2">
    <source>
        <dbReference type="ARBA" id="ARBA00008017"/>
    </source>
</evidence>
<dbReference type="Pfam" id="PF21088">
    <property type="entry name" value="MS_channel_1st"/>
    <property type="match status" value="1"/>
</dbReference>
<dbReference type="Gene3D" id="1.10.287.1260">
    <property type="match status" value="1"/>
</dbReference>
<dbReference type="Gene3D" id="2.30.30.60">
    <property type="match status" value="1"/>
</dbReference>
<dbReference type="STRING" id="1218173.BALCAV_0202090"/>
<dbReference type="EMBL" id="JALP01000299">
    <property type="protein sequence ID" value="THG88876.1"/>
    <property type="molecule type" value="Genomic_DNA"/>
</dbReference>
<dbReference type="SUPFAM" id="SSF82689">
    <property type="entry name" value="Mechanosensitive channel protein MscS (YggB), C-terminal domain"/>
    <property type="match status" value="1"/>
</dbReference>
<evidence type="ECO:0000313" key="12">
    <source>
        <dbReference type="EMBL" id="THG88876.1"/>
    </source>
</evidence>
<reference evidence="12 14" key="2">
    <citation type="submission" date="2014-01" db="EMBL/GenBank/DDBJ databases">
        <title>Draft genome sequencing of Bacillus alcalophilus CGMCC 1.3604.</title>
        <authorList>
            <person name="Yang J."/>
            <person name="Diao L."/>
            <person name="Yang S."/>
        </authorList>
    </citation>
    <scope>NUCLEOTIDE SEQUENCE [LARGE SCALE GENOMIC DNA]</scope>
    <source>
        <strain evidence="12 14">CGMCC 1.3604</strain>
    </source>
</reference>
<dbReference type="InterPro" id="IPR011066">
    <property type="entry name" value="MscS_channel_C_sf"/>
</dbReference>
<feature type="domain" description="Mechanosensitive ion channel MscS" evidence="8">
    <location>
        <begin position="187"/>
        <end position="253"/>
    </location>
</feature>
<gene>
    <name evidence="12" type="ORF">AJ85_20765</name>
    <name evidence="11" type="ORF">BALCAV_0202090</name>
</gene>
<dbReference type="Pfam" id="PF21082">
    <property type="entry name" value="MS_channel_3rd"/>
    <property type="match status" value="1"/>
</dbReference>
<dbReference type="InterPro" id="IPR010920">
    <property type="entry name" value="LSM_dom_sf"/>
</dbReference>
<dbReference type="InterPro" id="IPR045042">
    <property type="entry name" value="YnaI-like"/>
</dbReference>
<comment type="caution">
    <text evidence="11">The sequence shown here is derived from an EMBL/GenBank/DDBJ whole genome shotgun (WGS) entry which is preliminary data.</text>
</comment>
<evidence type="ECO:0000313" key="13">
    <source>
        <dbReference type="Proteomes" id="UP000002754"/>
    </source>
</evidence>
<dbReference type="RefSeq" id="WP_003324779.1">
    <property type="nucleotide sequence ID" value="NZ_ALPT02000004.1"/>
</dbReference>
<sequence>MDEVQAQWERIWRTLSNLHWEDFAVALGIFLIFLLFRKVFTKYIYKLILAVSRKTPAETVTNLLMSFEKPLRWFWVIIGTYLALLYLPFHITTVNFVQQIYSSFIIALFGWGFFNYFSQHSTMFTKLAKKTNLEEDSMLIPFLSKFIRAAIVVLTFVIILSENGVEIGAFVAGLGVAGLAISLAAQDTISNFLGGVVIVTEKPFSKGDWIETPTIEGTVEDISFRSTQIRTFSDTIVTIPNSTIANDPITNWSTMRKRRVDFELGIMFDTPTERVEKAVQDIEKMLRSHEGVHQDVIMVNFTEFRESRLGIFIYYFTKTTIWSEYLNVKEDVNKKILNILKEDKVDVAIPSQNLIVAEPEKEEVQKVVKELENDKRLKEGDS</sequence>
<dbReference type="Proteomes" id="UP000002754">
    <property type="component" value="Unassembled WGS sequence"/>
</dbReference>
<accession>A0A094XJF5</accession>
<evidence type="ECO:0000256" key="6">
    <source>
        <dbReference type="ARBA" id="ARBA00023136"/>
    </source>
</evidence>
<dbReference type="GO" id="GO:0005886">
    <property type="term" value="C:plasma membrane"/>
    <property type="evidence" value="ECO:0007669"/>
    <property type="project" value="UniProtKB-SubCell"/>
</dbReference>
<dbReference type="InterPro" id="IPR006685">
    <property type="entry name" value="MscS_channel_2nd"/>
</dbReference>
<evidence type="ECO:0000313" key="14">
    <source>
        <dbReference type="Proteomes" id="UP000297014"/>
    </source>
</evidence>
<dbReference type="InterPro" id="IPR023408">
    <property type="entry name" value="MscS_beta-dom_sf"/>
</dbReference>
<dbReference type="Gene3D" id="3.30.70.100">
    <property type="match status" value="1"/>
</dbReference>
<organism evidence="11 13">
    <name type="scientific">Alkalihalobacillus alcalophilus ATCC 27647 = CGMCC 1.3604</name>
    <dbReference type="NCBI Taxonomy" id="1218173"/>
    <lineage>
        <taxon>Bacteria</taxon>
        <taxon>Bacillati</taxon>
        <taxon>Bacillota</taxon>
        <taxon>Bacilli</taxon>
        <taxon>Bacillales</taxon>
        <taxon>Bacillaceae</taxon>
        <taxon>Alkalihalobacillus</taxon>
    </lineage>
</organism>
<dbReference type="AlphaFoldDB" id="A0A094XJF5"/>
<dbReference type="Pfam" id="PF00924">
    <property type="entry name" value="MS_channel_2nd"/>
    <property type="match status" value="1"/>
</dbReference>
<evidence type="ECO:0000259" key="9">
    <source>
        <dbReference type="Pfam" id="PF21082"/>
    </source>
</evidence>
<feature type="transmembrane region" description="Helical" evidence="7">
    <location>
        <begin position="167"/>
        <end position="185"/>
    </location>
</feature>
<dbReference type="Proteomes" id="UP000297014">
    <property type="component" value="Unassembled WGS sequence"/>
</dbReference>
<comment type="similarity">
    <text evidence="2">Belongs to the MscS (TC 1.A.23) family.</text>
</comment>
<dbReference type="InterPro" id="IPR049278">
    <property type="entry name" value="MS_channel_C"/>
</dbReference>
<feature type="domain" description="Mechanosensitive ion channel transmembrane helices 2/3" evidence="10">
    <location>
        <begin position="146"/>
        <end position="186"/>
    </location>
</feature>
<evidence type="ECO:0000259" key="10">
    <source>
        <dbReference type="Pfam" id="PF21088"/>
    </source>
</evidence>
<dbReference type="GO" id="GO:0055085">
    <property type="term" value="P:transmembrane transport"/>
    <property type="evidence" value="ECO:0007669"/>
    <property type="project" value="InterPro"/>
</dbReference>
<evidence type="ECO:0000313" key="11">
    <source>
        <dbReference type="EMBL" id="KGA98890.1"/>
    </source>
</evidence>
<keyword evidence="13" id="KW-1185">Reference proteome</keyword>
<evidence type="ECO:0000256" key="1">
    <source>
        <dbReference type="ARBA" id="ARBA00004651"/>
    </source>
</evidence>
<dbReference type="OrthoDB" id="9809206at2"/>
<reference evidence="11 13" key="1">
    <citation type="journal article" date="2014" name="Genome Announc.">
        <title>Draft Genome Sequence of Bacillus alcalophilus AV1934, a Classic Alkaliphile Isolated from Human Feces in 1934.</title>
        <authorList>
            <person name="Attie O."/>
            <person name="Jayaprakash A."/>
            <person name="Shah H."/>
            <person name="Paulsen I.T."/>
            <person name="Morino M."/>
            <person name="Takahashi Y."/>
            <person name="Narumi I."/>
            <person name="Sachidanandam R."/>
            <person name="Satoh K."/>
            <person name="Ito M."/>
            <person name="Krulwich T.A."/>
        </authorList>
    </citation>
    <scope>NUCLEOTIDE SEQUENCE [LARGE SCALE GENOMIC DNA]</scope>
    <source>
        <strain evidence="11 13">AV1934</strain>
    </source>
</reference>
<feature type="transmembrane region" description="Helical" evidence="7">
    <location>
        <begin position="138"/>
        <end position="161"/>
    </location>
</feature>
<dbReference type="PANTHER" id="PTHR43634">
    <property type="entry name" value="OW CONDUCTANCE MECHANOSENSITIVE CHANNEL"/>
    <property type="match status" value="1"/>
</dbReference>
<keyword evidence="4 7" id="KW-0812">Transmembrane</keyword>
<evidence type="ECO:0000259" key="8">
    <source>
        <dbReference type="Pfam" id="PF00924"/>
    </source>
</evidence>
<feature type="transmembrane region" description="Helical" evidence="7">
    <location>
        <begin position="97"/>
        <end position="117"/>
    </location>
</feature>
<evidence type="ECO:0000256" key="3">
    <source>
        <dbReference type="ARBA" id="ARBA00022475"/>
    </source>
</evidence>
<dbReference type="SUPFAM" id="SSF50182">
    <property type="entry name" value="Sm-like ribonucleoproteins"/>
    <property type="match status" value="1"/>
</dbReference>
<proteinExistence type="inferred from homology"/>
<keyword evidence="3" id="KW-1003">Cell membrane</keyword>
<keyword evidence="6 7" id="KW-0472">Membrane</keyword>
<feature type="transmembrane region" description="Helical" evidence="7">
    <location>
        <begin position="23"/>
        <end position="40"/>
    </location>
</feature>
<feature type="transmembrane region" description="Helical" evidence="7">
    <location>
        <begin position="73"/>
        <end position="91"/>
    </location>
</feature>
<keyword evidence="5 7" id="KW-1133">Transmembrane helix</keyword>
<dbReference type="PANTHER" id="PTHR43634:SF2">
    <property type="entry name" value="LOW CONDUCTANCE MECHANOSENSITIVE CHANNEL YNAI"/>
    <property type="match status" value="1"/>
</dbReference>
<evidence type="ECO:0000256" key="4">
    <source>
        <dbReference type="ARBA" id="ARBA00022692"/>
    </source>
</evidence>
<dbReference type="EMBL" id="ALPT02000004">
    <property type="protein sequence ID" value="KGA98890.1"/>
    <property type="molecule type" value="Genomic_DNA"/>
</dbReference>
<evidence type="ECO:0000256" key="7">
    <source>
        <dbReference type="SAM" id="Phobius"/>
    </source>
</evidence>
<comment type="subcellular location">
    <subcellularLocation>
        <location evidence="1">Cell membrane</location>
        <topology evidence="1">Multi-pass membrane protein</topology>
    </subcellularLocation>
</comment>
<dbReference type="InterPro" id="IPR011014">
    <property type="entry name" value="MscS_channel_TM-2"/>
</dbReference>
<dbReference type="eggNOG" id="COG0668">
    <property type="taxonomic scope" value="Bacteria"/>
</dbReference>
<evidence type="ECO:0000256" key="5">
    <source>
        <dbReference type="ARBA" id="ARBA00022989"/>
    </source>
</evidence>